<dbReference type="PROSITE" id="PS51123">
    <property type="entry name" value="OMPA_2"/>
    <property type="match status" value="1"/>
</dbReference>
<comment type="subcellular location">
    <subcellularLocation>
        <location evidence="1">Cell outer membrane</location>
    </subcellularLocation>
</comment>
<feature type="chain" id="PRO_5012150575" evidence="6">
    <location>
        <begin position="26"/>
        <end position="202"/>
    </location>
</feature>
<keyword evidence="3" id="KW-0998">Cell outer membrane</keyword>
<dbReference type="GO" id="GO:0009279">
    <property type="term" value="C:cell outer membrane"/>
    <property type="evidence" value="ECO:0007669"/>
    <property type="project" value="UniProtKB-SubCell"/>
</dbReference>
<organism evidence="8 9">
    <name type="scientific">Serratia ficaria</name>
    <dbReference type="NCBI Taxonomy" id="61651"/>
    <lineage>
        <taxon>Bacteria</taxon>
        <taxon>Pseudomonadati</taxon>
        <taxon>Pseudomonadota</taxon>
        <taxon>Gammaproteobacteria</taxon>
        <taxon>Enterobacterales</taxon>
        <taxon>Yersiniaceae</taxon>
        <taxon>Serratia</taxon>
    </lineage>
</organism>
<dbReference type="AlphaFoldDB" id="A0A240CCN0"/>
<dbReference type="InterPro" id="IPR036737">
    <property type="entry name" value="OmpA-like_sf"/>
</dbReference>
<sequence length="202" mass="21115">MNGLGKLTRAGWLAAFGLAAFGAGAADGEGVSVGKPVILDLKATRLDLQGLPSGLNAGVLDLQSKAEDLARKSADISVRNSKTAVTLSIRSDVLFAFDSDAIADKAEPALRQVAEFIAADPAARVKIEGHTDAVGSEKYNQDLSRRRARSVAAWLTAHGVEPSRLSERGKGESQPVAGNDTEEGRAKNRRVDFILPKPAGGG</sequence>
<dbReference type="InterPro" id="IPR006665">
    <property type="entry name" value="OmpA-like"/>
</dbReference>
<evidence type="ECO:0000256" key="5">
    <source>
        <dbReference type="SAM" id="MobiDB-lite"/>
    </source>
</evidence>
<dbReference type="OrthoDB" id="9782229at2"/>
<feature type="domain" description="OmpA-like" evidence="7">
    <location>
        <begin position="82"/>
        <end position="199"/>
    </location>
</feature>
<gene>
    <name evidence="8" type="primary">oprF_2</name>
    <name evidence="8" type="ORF">SAMEA4384070_04007</name>
</gene>
<evidence type="ECO:0000256" key="4">
    <source>
        <dbReference type="PROSITE-ProRule" id="PRU00473"/>
    </source>
</evidence>
<proteinExistence type="predicted"/>
<name>A0A240CCN0_SERFI</name>
<dbReference type="Pfam" id="PF00691">
    <property type="entry name" value="OmpA"/>
    <property type="match status" value="1"/>
</dbReference>
<dbReference type="RefSeq" id="WP_095099082.1">
    <property type="nucleotide sequence ID" value="NZ_CAMIQD010000001.1"/>
</dbReference>
<dbReference type="PRINTS" id="PR01023">
    <property type="entry name" value="NAFLGMOTY"/>
</dbReference>
<dbReference type="SUPFAM" id="SSF103088">
    <property type="entry name" value="OmpA-like"/>
    <property type="match status" value="1"/>
</dbReference>
<feature type="signal peptide" evidence="6">
    <location>
        <begin position="1"/>
        <end position="25"/>
    </location>
</feature>
<feature type="compositionally biased region" description="Basic and acidic residues" evidence="5">
    <location>
        <begin position="182"/>
        <end position="192"/>
    </location>
</feature>
<dbReference type="KEGG" id="sfj:SAMEA4384070_4007"/>
<dbReference type="STRING" id="1411141.GCA_001590885_02165"/>
<keyword evidence="6" id="KW-0732">Signal</keyword>
<protein>
    <submittedName>
        <fullName evidence="8">Root adhesin</fullName>
    </submittedName>
</protein>
<dbReference type="Gene3D" id="3.30.1330.60">
    <property type="entry name" value="OmpA-like domain"/>
    <property type="match status" value="1"/>
</dbReference>
<dbReference type="GeneID" id="75029129"/>
<evidence type="ECO:0000256" key="2">
    <source>
        <dbReference type="ARBA" id="ARBA00023136"/>
    </source>
</evidence>
<reference evidence="8 9" key="1">
    <citation type="submission" date="2017-06" db="EMBL/GenBank/DDBJ databases">
        <authorList>
            <consortium name="Pathogen Informatics"/>
        </authorList>
    </citation>
    <scope>NUCLEOTIDE SEQUENCE [LARGE SCALE GENOMIC DNA]</scope>
    <source>
        <strain evidence="8 9">NCTC12148</strain>
    </source>
</reference>
<evidence type="ECO:0000256" key="6">
    <source>
        <dbReference type="SAM" id="SignalP"/>
    </source>
</evidence>
<dbReference type="InterPro" id="IPR050330">
    <property type="entry name" value="Bact_OuterMem_StrucFunc"/>
</dbReference>
<dbReference type="Proteomes" id="UP000215134">
    <property type="component" value="Chromosome 1"/>
</dbReference>
<dbReference type="PANTHER" id="PTHR30329:SF21">
    <property type="entry name" value="LIPOPROTEIN YIAD-RELATED"/>
    <property type="match status" value="1"/>
</dbReference>
<dbReference type="InterPro" id="IPR006664">
    <property type="entry name" value="OMP_bac"/>
</dbReference>
<evidence type="ECO:0000259" key="7">
    <source>
        <dbReference type="PROSITE" id="PS51123"/>
    </source>
</evidence>
<dbReference type="PANTHER" id="PTHR30329">
    <property type="entry name" value="STATOR ELEMENT OF FLAGELLAR MOTOR COMPLEX"/>
    <property type="match status" value="1"/>
</dbReference>
<accession>A0A240CCN0</accession>
<evidence type="ECO:0000256" key="3">
    <source>
        <dbReference type="ARBA" id="ARBA00023237"/>
    </source>
</evidence>
<dbReference type="EMBL" id="LT906479">
    <property type="protein sequence ID" value="SNW04808.1"/>
    <property type="molecule type" value="Genomic_DNA"/>
</dbReference>
<dbReference type="CDD" id="cd07185">
    <property type="entry name" value="OmpA_C-like"/>
    <property type="match status" value="1"/>
</dbReference>
<dbReference type="PRINTS" id="PR01021">
    <property type="entry name" value="OMPADOMAIN"/>
</dbReference>
<feature type="region of interest" description="Disordered" evidence="5">
    <location>
        <begin position="161"/>
        <end position="202"/>
    </location>
</feature>
<keyword evidence="9" id="KW-1185">Reference proteome</keyword>
<evidence type="ECO:0000256" key="1">
    <source>
        <dbReference type="ARBA" id="ARBA00004442"/>
    </source>
</evidence>
<evidence type="ECO:0000313" key="8">
    <source>
        <dbReference type="EMBL" id="SNW04808.1"/>
    </source>
</evidence>
<keyword evidence="2 4" id="KW-0472">Membrane</keyword>
<evidence type="ECO:0000313" key="9">
    <source>
        <dbReference type="Proteomes" id="UP000215134"/>
    </source>
</evidence>